<protein>
    <submittedName>
        <fullName evidence="1">Phage repressor protein</fullName>
    </submittedName>
</protein>
<evidence type="ECO:0000313" key="2">
    <source>
        <dbReference type="Proteomes" id="UP001595978"/>
    </source>
</evidence>
<dbReference type="EMBL" id="JBHSNQ010000088">
    <property type="protein sequence ID" value="MFC5542246.1"/>
    <property type="molecule type" value="Genomic_DNA"/>
</dbReference>
<sequence length="106" mass="11824">MVEGDEARKLELEARIRNAKTRQTRLLVNVADKFKDILPKEQIQILIGNATELISDVPMLPKPEKTYTAGQIGAILGVSANKIGRIANKHGLKTDEYGIWVLDKSR</sequence>
<organism evidence="1 2">
    <name type="scientific">Ureibacillus suwonensis</name>
    <dbReference type="NCBI Taxonomy" id="313007"/>
    <lineage>
        <taxon>Bacteria</taxon>
        <taxon>Bacillati</taxon>
        <taxon>Bacillota</taxon>
        <taxon>Bacilli</taxon>
        <taxon>Bacillales</taxon>
        <taxon>Caryophanaceae</taxon>
        <taxon>Ureibacillus</taxon>
    </lineage>
</organism>
<keyword evidence="2" id="KW-1185">Reference proteome</keyword>
<name>A0ABW0RBT8_9BACL</name>
<accession>A0ABW0RBT8</accession>
<proteinExistence type="predicted"/>
<gene>
    <name evidence="1" type="ORF">ACFPOH_10755</name>
</gene>
<evidence type="ECO:0000313" key="1">
    <source>
        <dbReference type="EMBL" id="MFC5542246.1"/>
    </source>
</evidence>
<feature type="non-terminal residue" evidence="1">
    <location>
        <position position="106"/>
    </location>
</feature>
<dbReference type="Proteomes" id="UP001595978">
    <property type="component" value="Unassembled WGS sequence"/>
</dbReference>
<comment type="caution">
    <text evidence="1">The sequence shown here is derived from an EMBL/GenBank/DDBJ whole genome shotgun (WGS) entry which is preliminary data.</text>
</comment>
<reference evidence="2" key="1">
    <citation type="journal article" date="2019" name="Int. J. Syst. Evol. Microbiol.">
        <title>The Global Catalogue of Microorganisms (GCM) 10K type strain sequencing project: providing services to taxonomists for standard genome sequencing and annotation.</title>
        <authorList>
            <consortium name="The Broad Institute Genomics Platform"/>
            <consortium name="The Broad Institute Genome Sequencing Center for Infectious Disease"/>
            <person name="Wu L."/>
            <person name="Ma J."/>
        </authorList>
    </citation>
    <scope>NUCLEOTIDE SEQUENCE [LARGE SCALE GENOMIC DNA]</scope>
    <source>
        <strain evidence="2">CCUG 56331</strain>
    </source>
</reference>